<dbReference type="InterPro" id="IPR014710">
    <property type="entry name" value="RmlC-like_jellyroll"/>
</dbReference>
<dbReference type="PANTHER" id="PTHR36440">
    <property type="entry name" value="PUTATIVE (AFU_ORTHOLOGUE AFUA_8G07350)-RELATED"/>
    <property type="match status" value="1"/>
</dbReference>
<dbReference type="InterPro" id="IPR006045">
    <property type="entry name" value="Cupin_1"/>
</dbReference>
<dbReference type="Pfam" id="PF00190">
    <property type="entry name" value="Cupin_1"/>
    <property type="match status" value="1"/>
</dbReference>
<dbReference type="SUPFAM" id="SSF51182">
    <property type="entry name" value="RmlC-like cupins"/>
    <property type="match status" value="1"/>
</dbReference>
<feature type="domain" description="Cupin type-1" evidence="1">
    <location>
        <begin position="19"/>
        <end position="130"/>
    </location>
</feature>
<organism evidence="2 3">
    <name type="scientific">Streptomyces echinatus</name>
    <dbReference type="NCBI Taxonomy" id="67293"/>
    <lineage>
        <taxon>Bacteria</taxon>
        <taxon>Bacillati</taxon>
        <taxon>Actinomycetota</taxon>
        <taxon>Actinomycetes</taxon>
        <taxon>Kitasatosporales</taxon>
        <taxon>Streptomycetaceae</taxon>
        <taxon>Streptomyces</taxon>
    </lineage>
</organism>
<evidence type="ECO:0000259" key="1">
    <source>
        <dbReference type="Pfam" id="PF00190"/>
    </source>
</evidence>
<dbReference type="InterPro" id="IPR053146">
    <property type="entry name" value="QDO-like"/>
</dbReference>
<evidence type="ECO:0000313" key="3">
    <source>
        <dbReference type="Proteomes" id="UP000585836"/>
    </source>
</evidence>
<protein>
    <submittedName>
        <fullName evidence="2">Oxalate decarboxylase/phosphoglucose isomerase-like protein (Cupin superfamily)</fullName>
    </submittedName>
</protein>
<dbReference type="AlphaFoldDB" id="A0A7W9PQK4"/>
<comment type="caution">
    <text evidence="2">The sequence shown here is derived from an EMBL/GenBank/DDBJ whole genome shotgun (WGS) entry which is preliminary data.</text>
</comment>
<proteinExistence type="predicted"/>
<keyword evidence="3" id="KW-1185">Reference proteome</keyword>
<accession>A0A7W9PQK4</accession>
<sequence>MTTEGLYVPPGHGRVIETPAQRVTFKVTGTHSRMASTFEVEVPPGFDVGAHVHTRSEELFYVLEGELDVLAFEPRIRTPDNWQRWESSSGNRVVRATPGTVIVVPPGCPHAFANPTDTPAKMFFQASPPPDHELYFDELLEILGTGGPPDQEAIEALRAKYDIEQLTPLRHR</sequence>
<dbReference type="RefSeq" id="WP_184962481.1">
    <property type="nucleotide sequence ID" value="NZ_BAAAWF010000069.1"/>
</dbReference>
<evidence type="ECO:0000313" key="2">
    <source>
        <dbReference type="EMBL" id="MBB5926108.1"/>
    </source>
</evidence>
<dbReference type="EMBL" id="JACHJK010000002">
    <property type="protein sequence ID" value="MBB5926108.1"/>
    <property type="molecule type" value="Genomic_DNA"/>
</dbReference>
<dbReference type="Gene3D" id="2.60.120.10">
    <property type="entry name" value="Jelly Rolls"/>
    <property type="match status" value="1"/>
</dbReference>
<dbReference type="PANTHER" id="PTHR36440:SF1">
    <property type="entry name" value="PUTATIVE (AFU_ORTHOLOGUE AFUA_8G07350)-RELATED"/>
    <property type="match status" value="1"/>
</dbReference>
<gene>
    <name evidence="2" type="ORF">FHS34_001562</name>
</gene>
<dbReference type="GO" id="GO:0016853">
    <property type="term" value="F:isomerase activity"/>
    <property type="evidence" value="ECO:0007669"/>
    <property type="project" value="UniProtKB-KW"/>
</dbReference>
<name>A0A7W9PQK4_9ACTN</name>
<dbReference type="InterPro" id="IPR011051">
    <property type="entry name" value="RmlC_Cupin_sf"/>
</dbReference>
<dbReference type="Proteomes" id="UP000585836">
    <property type="component" value="Unassembled WGS sequence"/>
</dbReference>
<keyword evidence="2" id="KW-0413">Isomerase</keyword>
<reference evidence="2 3" key="1">
    <citation type="submission" date="2020-08" db="EMBL/GenBank/DDBJ databases">
        <title>Genomic Encyclopedia of Type Strains, Phase III (KMG-III): the genomes of soil and plant-associated and newly described type strains.</title>
        <authorList>
            <person name="Whitman W."/>
        </authorList>
    </citation>
    <scope>NUCLEOTIDE SEQUENCE [LARGE SCALE GENOMIC DNA]</scope>
    <source>
        <strain evidence="2 3">CECT 3313</strain>
    </source>
</reference>